<evidence type="ECO:0000256" key="1">
    <source>
        <dbReference type="ARBA" id="ARBA00010171"/>
    </source>
</evidence>
<dbReference type="Gene3D" id="3.40.50.300">
    <property type="entry name" value="P-loop containing nucleotide triphosphate hydrolases"/>
    <property type="match status" value="1"/>
</dbReference>
<dbReference type="GO" id="GO:0030915">
    <property type="term" value="C:Smc5-Smc6 complex"/>
    <property type="evidence" value="ECO:0007669"/>
    <property type="project" value="TreeGrafter"/>
</dbReference>
<keyword evidence="5" id="KW-1185">Reference proteome</keyword>
<dbReference type="SUPFAM" id="SSF52540">
    <property type="entry name" value="P-loop containing nucleoside triphosphate hydrolases"/>
    <property type="match status" value="1"/>
</dbReference>
<dbReference type="PANTHER" id="PTHR45916">
    <property type="entry name" value="STRUCTURAL MAINTENANCE OF CHROMOSOMES PROTEIN 5"/>
    <property type="match status" value="1"/>
</dbReference>
<protein>
    <recommendedName>
        <fullName evidence="2">Structural maintenance of chromosomes protein 5</fullName>
    </recommendedName>
</protein>
<dbReference type="GO" id="GO:0000724">
    <property type="term" value="P:double-strand break repair via homologous recombination"/>
    <property type="evidence" value="ECO:0007669"/>
    <property type="project" value="TreeGrafter"/>
</dbReference>
<sequence length="214" mass="24075">MDEDISTFQNEDYPRGSIRKLVFHDFLTYNHVECIPGPSMNVIVGPNGTGKSTIICGICLASGGSPKFLGRSDKLGDFIRHGKLEGYVEMFLKDDNEEAGLRRFKILLRKPNNATYFINDKRVTHADHTKAIEAYNIQVGNPCTFLAQDKVKSFAEQDSQLLLRNTEKAGNPELIELHTKLEEKQKEGNEMGGKKGDLEAQYVLLLFNISHLML</sequence>
<evidence type="ECO:0000313" key="5">
    <source>
        <dbReference type="Proteomes" id="UP000887577"/>
    </source>
</evidence>
<evidence type="ECO:0000313" key="6">
    <source>
        <dbReference type="WBParaSite" id="PSU_v2.g4921.t1"/>
    </source>
</evidence>
<dbReference type="InterPro" id="IPR038729">
    <property type="entry name" value="Rad50/SbcC_AAA"/>
</dbReference>
<feature type="domain" description="Rad50/SbcC-type AAA" evidence="4">
    <location>
        <begin position="20"/>
        <end position="185"/>
    </location>
</feature>
<dbReference type="GO" id="GO:0005634">
    <property type="term" value="C:nucleus"/>
    <property type="evidence" value="ECO:0007669"/>
    <property type="project" value="TreeGrafter"/>
</dbReference>
<keyword evidence="3" id="KW-0175">Coiled coil</keyword>
<dbReference type="Pfam" id="PF13476">
    <property type="entry name" value="AAA_23"/>
    <property type="match status" value="1"/>
</dbReference>
<dbReference type="Proteomes" id="UP000887577">
    <property type="component" value="Unplaced"/>
</dbReference>
<reference evidence="6" key="1">
    <citation type="submission" date="2022-11" db="UniProtKB">
        <authorList>
            <consortium name="WormBaseParasite"/>
        </authorList>
    </citation>
    <scope>IDENTIFICATION</scope>
</reference>
<evidence type="ECO:0000256" key="3">
    <source>
        <dbReference type="ARBA" id="ARBA00023054"/>
    </source>
</evidence>
<proteinExistence type="inferred from homology"/>
<dbReference type="GO" id="GO:0003697">
    <property type="term" value="F:single-stranded DNA binding"/>
    <property type="evidence" value="ECO:0007669"/>
    <property type="project" value="TreeGrafter"/>
</dbReference>
<organism evidence="5 6">
    <name type="scientific">Panagrolaimus superbus</name>
    <dbReference type="NCBI Taxonomy" id="310955"/>
    <lineage>
        <taxon>Eukaryota</taxon>
        <taxon>Metazoa</taxon>
        <taxon>Ecdysozoa</taxon>
        <taxon>Nematoda</taxon>
        <taxon>Chromadorea</taxon>
        <taxon>Rhabditida</taxon>
        <taxon>Tylenchina</taxon>
        <taxon>Panagrolaimomorpha</taxon>
        <taxon>Panagrolaimoidea</taxon>
        <taxon>Panagrolaimidae</taxon>
        <taxon>Panagrolaimus</taxon>
    </lineage>
</organism>
<dbReference type="PANTHER" id="PTHR45916:SF1">
    <property type="entry name" value="STRUCTURAL MAINTENANCE OF CHROMOSOMES PROTEIN 5"/>
    <property type="match status" value="1"/>
</dbReference>
<dbReference type="WBParaSite" id="PSU_v2.g4921.t1">
    <property type="protein sequence ID" value="PSU_v2.g4921.t1"/>
    <property type="gene ID" value="PSU_v2.g4921"/>
</dbReference>
<comment type="similarity">
    <text evidence="1">Belongs to the SMC family. SMC5 subfamily.</text>
</comment>
<evidence type="ECO:0000259" key="4">
    <source>
        <dbReference type="Pfam" id="PF13476"/>
    </source>
</evidence>
<dbReference type="InterPro" id="IPR027417">
    <property type="entry name" value="P-loop_NTPase"/>
</dbReference>
<dbReference type="GO" id="GO:0016887">
    <property type="term" value="F:ATP hydrolysis activity"/>
    <property type="evidence" value="ECO:0007669"/>
    <property type="project" value="InterPro"/>
</dbReference>
<dbReference type="AlphaFoldDB" id="A0A914YXU4"/>
<accession>A0A914YXU4</accession>
<name>A0A914YXU4_9BILA</name>
<evidence type="ECO:0000256" key="2">
    <source>
        <dbReference type="ARBA" id="ARBA00018687"/>
    </source>
</evidence>